<feature type="compositionally biased region" description="Polar residues" evidence="1">
    <location>
        <begin position="83"/>
        <end position="98"/>
    </location>
</feature>
<protein>
    <submittedName>
        <fullName evidence="2">Uncharacterized protein</fullName>
    </submittedName>
</protein>
<evidence type="ECO:0000256" key="1">
    <source>
        <dbReference type="SAM" id="MobiDB-lite"/>
    </source>
</evidence>
<evidence type="ECO:0000313" key="3">
    <source>
        <dbReference type="Proteomes" id="UP001227230"/>
    </source>
</evidence>
<name>A0ABY9CJS0_VITVI</name>
<gene>
    <name evidence="2" type="ORF">VitviT2T_013791</name>
</gene>
<dbReference type="EMBL" id="CP126656">
    <property type="protein sequence ID" value="WJZ94990.1"/>
    <property type="molecule type" value="Genomic_DNA"/>
</dbReference>
<proteinExistence type="predicted"/>
<dbReference type="InterPro" id="IPR002093">
    <property type="entry name" value="BRCA2_repeat"/>
</dbReference>
<accession>A0ABY9CJS0</accession>
<reference evidence="2 3" key="1">
    <citation type="journal article" date="2023" name="Hortic Res">
        <title>The complete reference genome for grapevine (Vitis vinifera L.) genetics and breeding.</title>
        <authorList>
            <person name="Shi X."/>
            <person name="Cao S."/>
            <person name="Wang X."/>
            <person name="Huang S."/>
            <person name="Wang Y."/>
            <person name="Liu Z."/>
            <person name="Liu W."/>
            <person name="Leng X."/>
            <person name="Peng Y."/>
            <person name="Wang N."/>
            <person name="Wang Y."/>
            <person name="Ma Z."/>
            <person name="Xu X."/>
            <person name="Zhang F."/>
            <person name="Xue H."/>
            <person name="Zhong H."/>
            <person name="Wang Y."/>
            <person name="Zhang K."/>
            <person name="Velt A."/>
            <person name="Avia K."/>
            <person name="Holtgrawe D."/>
            <person name="Grimplet J."/>
            <person name="Matus J.T."/>
            <person name="Ware D."/>
            <person name="Wu X."/>
            <person name="Wang H."/>
            <person name="Liu C."/>
            <person name="Fang Y."/>
            <person name="Rustenholz C."/>
            <person name="Cheng Z."/>
            <person name="Xiao H."/>
            <person name="Zhou Y."/>
        </authorList>
    </citation>
    <scope>NUCLEOTIDE SEQUENCE [LARGE SCALE GENOMIC DNA]</scope>
    <source>
        <strain evidence="3">cv. Pinot noir / PN40024</strain>
        <tissue evidence="2">Leaf</tissue>
    </source>
</reference>
<dbReference type="Pfam" id="PF00634">
    <property type="entry name" value="BRCA2"/>
    <property type="match status" value="1"/>
</dbReference>
<sequence length="183" mass="20264">MSYAFKKRVKPRPLQRGDLVLKAIRGLIRDPKGKFRPNWSRPYFIRELTSEGAAWLMDLNGNRFSKSINMDQLKRESLKPISDAQSLTKPVEGTSSAPIQPYDSTPHLPSMVDLLLRECSKVLKNGGPCVESPPTFRTGLGKSVTVKQFSIAKALSILGDIDFGAGSQDHDRDSGCGFLNPLF</sequence>
<feature type="region of interest" description="Disordered" evidence="1">
    <location>
        <begin position="82"/>
        <end position="105"/>
    </location>
</feature>
<keyword evidence="3" id="KW-1185">Reference proteome</keyword>
<evidence type="ECO:0000313" key="2">
    <source>
        <dbReference type="EMBL" id="WJZ94990.1"/>
    </source>
</evidence>
<organism evidence="2 3">
    <name type="scientific">Vitis vinifera</name>
    <name type="common">Grape</name>
    <dbReference type="NCBI Taxonomy" id="29760"/>
    <lineage>
        <taxon>Eukaryota</taxon>
        <taxon>Viridiplantae</taxon>
        <taxon>Streptophyta</taxon>
        <taxon>Embryophyta</taxon>
        <taxon>Tracheophyta</taxon>
        <taxon>Spermatophyta</taxon>
        <taxon>Magnoliopsida</taxon>
        <taxon>eudicotyledons</taxon>
        <taxon>Gunneridae</taxon>
        <taxon>Pentapetalae</taxon>
        <taxon>rosids</taxon>
        <taxon>Vitales</taxon>
        <taxon>Vitaceae</taxon>
        <taxon>Viteae</taxon>
        <taxon>Vitis</taxon>
    </lineage>
</organism>
<dbReference type="Proteomes" id="UP001227230">
    <property type="component" value="Chromosome 9"/>
</dbReference>